<dbReference type="GO" id="GO:0016094">
    <property type="term" value="P:polyprenol biosynthetic process"/>
    <property type="evidence" value="ECO:0007669"/>
    <property type="project" value="TreeGrafter"/>
</dbReference>
<comment type="function">
    <text evidence="2">Catalyzes the condensation of isopentenyl diphosphate (IPP) with allylic pyrophosphates generating different type of terpenoids.</text>
</comment>
<accession>A0A098C1K3</accession>
<dbReference type="PANTHER" id="PTHR10291">
    <property type="entry name" value="DEHYDRODOLICHYL DIPHOSPHATE SYNTHASE FAMILY MEMBER"/>
    <property type="match status" value="1"/>
</dbReference>
<keyword evidence="4" id="KW-1185">Reference proteome</keyword>
<organism evidence="3 4">
    <name type="scientific">Fermentimonas caenicola</name>
    <dbReference type="NCBI Taxonomy" id="1562970"/>
    <lineage>
        <taxon>Bacteria</taxon>
        <taxon>Pseudomonadati</taxon>
        <taxon>Bacteroidota</taxon>
        <taxon>Bacteroidia</taxon>
        <taxon>Bacteroidales</taxon>
        <taxon>Dysgonomonadaceae</taxon>
        <taxon>Fermentimonas</taxon>
    </lineage>
</organism>
<dbReference type="Gene3D" id="3.40.1180.10">
    <property type="entry name" value="Decaprenyl diphosphate synthase-like"/>
    <property type="match status" value="1"/>
</dbReference>
<feature type="active site" evidence="2">
    <location>
        <position position="21"/>
    </location>
</feature>
<feature type="binding site" evidence="2">
    <location>
        <position position="72"/>
    </location>
    <ligand>
        <name>substrate</name>
    </ligand>
</feature>
<dbReference type="HAMAP" id="MF_01139">
    <property type="entry name" value="ISPT"/>
    <property type="match status" value="1"/>
</dbReference>
<comment type="cofactor">
    <cofactor evidence="2">
        <name>Mg(2+)</name>
        <dbReference type="ChEBI" id="CHEBI:18420"/>
    </cofactor>
    <text evidence="2">Binds 2 magnesium ions per subunit.</text>
</comment>
<dbReference type="Proteomes" id="UP000032417">
    <property type="component" value="Chromosome 1"/>
</dbReference>
<dbReference type="CDD" id="cd00475">
    <property type="entry name" value="Cis_IPPS"/>
    <property type="match status" value="1"/>
</dbReference>
<gene>
    <name evidence="3" type="primary">uppS</name>
    <name evidence="3" type="ORF">ING2E5B_2035</name>
</gene>
<dbReference type="SUPFAM" id="SSF64005">
    <property type="entry name" value="Undecaprenyl diphosphate synthase"/>
    <property type="match status" value="1"/>
</dbReference>
<comment type="subunit">
    <text evidence="2">Homodimer.</text>
</comment>
<name>A0A098C1K3_9BACT</name>
<feature type="binding site" evidence="2">
    <location>
        <position position="208"/>
    </location>
    <ligand>
        <name>Mg(2+)</name>
        <dbReference type="ChEBI" id="CHEBI:18420"/>
    </ligand>
</feature>
<feature type="binding site" evidence="2">
    <location>
        <begin position="66"/>
        <end position="68"/>
    </location>
    <ligand>
        <name>substrate</name>
    </ligand>
</feature>
<feature type="active site" description="Proton acceptor" evidence="2">
    <location>
        <position position="69"/>
    </location>
</feature>
<evidence type="ECO:0000256" key="1">
    <source>
        <dbReference type="ARBA" id="ARBA00022679"/>
    </source>
</evidence>
<dbReference type="GO" id="GO:0045547">
    <property type="term" value="F:ditrans,polycis-polyprenyl diphosphate synthase [(2E,6E)-farnesyl diphosphate specific] activity"/>
    <property type="evidence" value="ECO:0007669"/>
    <property type="project" value="TreeGrafter"/>
</dbReference>
<dbReference type="PROSITE" id="PS01066">
    <property type="entry name" value="UPP_SYNTHASE"/>
    <property type="match status" value="1"/>
</dbReference>
<feature type="binding site" evidence="2">
    <location>
        <begin position="195"/>
        <end position="197"/>
    </location>
    <ligand>
        <name>substrate</name>
    </ligand>
</feature>
<protein>
    <recommendedName>
        <fullName evidence="2">Isoprenyl transferase</fullName>
        <ecNumber evidence="2">2.5.1.-</ecNumber>
    </recommendedName>
</protein>
<dbReference type="EC" id="2.5.1.-" evidence="2"/>
<dbReference type="KEGG" id="pbt:ING2E5B_2035"/>
<keyword evidence="1 2" id="KW-0808">Transferase</keyword>
<dbReference type="STRING" id="1562970.ING2E5B_2035"/>
<reference evidence="3 4" key="1">
    <citation type="submission" date="2014-08" db="EMBL/GenBank/DDBJ databases">
        <authorList>
            <person name="Wibberg D."/>
        </authorList>
    </citation>
    <scope>NUCLEOTIDE SEQUENCE [LARGE SCALE GENOMIC DNA]</scope>
    <source>
        <strain evidence="4">ING2-E5B</strain>
    </source>
</reference>
<evidence type="ECO:0000313" key="4">
    <source>
        <dbReference type="Proteomes" id="UP000032417"/>
    </source>
</evidence>
<feature type="binding site" evidence="2">
    <location>
        <position position="70"/>
    </location>
    <ligand>
        <name>substrate</name>
    </ligand>
</feature>
<sequence length="258" mass="29472">MSLLDYIDQERLPNHIAIIMDGNGRWATNKGFERGEGHKEGVRAISRVVEAATKASIKYLTLYAFSTENWNRPAEEVNGLMDLMVYAISEETEKLKKNGVRITCIGDMDRLPEYARTALIECIDQTKEGNTLTLNIALSYSSKWELTEAARRIADDVLNGVLNKEDISEETISMYLTTHGIPDPDLLIRTGGEQRISNFLLWQCAYAEFYFTEVYWPDFGEKDLYEAIIDFQGRERRFGKISEQIECNSTGSKPEKEQ</sequence>
<feature type="binding site" evidence="2">
    <location>
        <begin position="22"/>
        <end position="25"/>
    </location>
    <ligand>
        <name>substrate</name>
    </ligand>
</feature>
<evidence type="ECO:0000313" key="3">
    <source>
        <dbReference type="EMBL" id="CEA16764.1"/>
    </source>
</evidence>
<feature type="binding site" evidence="2">
    <location>
        <position position="26"/>
    </location>
    <ligand>
        <name>substrate</name>
    </ligand>
</feature>
<dbReference type="OrthoDB" id="4191603at2"/>
<dbReference type="GO" id="GO:0000287">
    <property type="term" value="F:magnesium ion binding"/>
    <property type="evidence" value="ECO:0007669"/>
    <property type="project" value="UniProtKB-UniRule"/>
</dbReference>
<dbReference type="HOGENOM" id="CLU_038505_1_1_10"/>
<keyword evidence="2" id="KW-0460">Magnesium</keyword>
<evidence type="ECO:0000256" key="2">
    <source>
        <dbReference type="HAMAP-Rule" id="MF_01139"/>
    </source>
</evidence>
<dbReference type="NCBIfam" id="NF011405">
    <property type="entry name" value="PRK14830.1"/>
    <property type="match status" value="1"/>
</dbReference>
<dbReference type="EMBL" id="LN515532">
    <property type="protein sequence ID" value="CEA16764.1"/>
    <property type="molecule type" value="Genomic_DNA"/>
</dbReference>
<dbReference type="PATRIC" id="fig|1562970.3.peg.2010"/>
<dbReference type="FunFam" id="3.40.1180.10:FF:000001">
    <property type="entry name" value="(2E,6E)-farnesyl-diphosphate-specific ditrans,polycis-undecaprenyl-diphosphate synthase"/>
    <property type="match status" value="1"/>
</dbReference>
<feature type="binding site" evidence="2">
    <location>
        <position position="34"/>
    </location>
    <ligand>
        <name>substrate</name>
    </ligand>
</feature>
<dbReference type="NCBIfam" id="TIGR00055">
    <property type="entry name" value="uppS"/>
    <property type="match status" value="1"/>
</dbReference>
<dbReference type="PANTHER" id="PTHR10291:SF0">
    <property type="entry name" value="DEHYDRODOLICHYL DIPHOSPHATE SYNTHASE 2"/>
    <property type="match status" value="1"/>
</dbReference>
<dbReference type="Pfam" id="PF01255">
    <property type="entry name" value="Prenyltransf"/>
    <property type="match status" value="1"/>
</dbReference>
<feature type="binding site" evidence="2">
    <location>
        <position position="38"/>
    </location>
    <ligand>
        <name>substrate</name>
    </ligand>
</feature>
<keyword evidence="2" id="KW-0479">Metal-binding</keyword>
<proteinExistence type="inferred from homology"/>
<dbReference type="AlphaFoldDB" id="A0A098C1K3"/>
<feature type="binding site" evidence="2">
    <location>
        <position position="189"/>
    </location>
    <ligand>
        <name>substrate</name>
    </ligand>
</feature>
<dbReference type="InterPro" id="IPR001441">
    <property type="entry name" value="UPP_synth-like"/>
</dbReference>
<dbReference type="InterPro" id="IPR018520">
    <property type="entry name" value="UPP_synth-like_CS"/>
</dbReference>
<comment type="similarity">
    <text evidence="2">Belongs to the UPP synthase family.</text>
</comment>
<dbReference type="InterPro" id="IPR036424">
    <property type="entry name" value="UPP_synth-like_sf"/>
</dbReference>
<feature type="binding site" evidence="2">
    <location>
        <position position="21"/>
    </location>
    <ligand>
        <name>Mg(2+)</name>
        <dbReference type="ChEBI" id="CHEBI:18420"/>
    </ligand>
</feature>